<accession>A0ABS7ISQ0</accession>
<dbReference type="EMBL" id="JAEMHH010000011">
    <property type="protein sequence ID" value="MBX6680083.1"/>
    <property type="molecule type" value="Genomic_DNA"/>
</dbReference>
<sequence>MQSYIFTLLCLTFLVSVVSFDAMNARKRCLCSRMMENDEYLLTAQKSACAEVEYQEKTKKISSVEKISKEEDVFIPKKIAKVVTKKQRKYRLLNVPFSRPPNNSRFNLYAMLQECSGNYEDPASWRSIFIRLLKRVYVDTGCVPQGSEYIVTEALLNKKEEIIEGGRKFGADVIETLTLPTQEANILYTMLRGSKNVQPLLNFLHYEEKSQGNYKLNLIFMDPIFLEAVIDHPRAYRELETLRGSIWESVKRQEQAIQQHGESAALELFKTRTDFRMELKDKTQILLAQYDLLPLLNKKVFDYTLGSAGDYIYLIHPETGVVSRCRCCSKGNKL</sequence>
<dbReference type="RefSeq" id="WP_034734683.1">
    <property type="nucleotide sequence ID" value="NZ_CALUPS010000001.1"/>
</dbReference>
<organism evidence="1 2">
    <name type="scientific">Chlamydia gallinacea</name>
    <dbReference type="NCBI Taxonomy" id="1457153"/>
    <lineage>
        <taxon>Bacteria</taxon>
        <taxon>Pseudomonadati</taxon>
        <taxon>Chlamydiota</taxon>
        <taxon>Chlamydiia</taxon>
        <taxon>Chlamydiales</taxon>
        <taxon>Chlamydiaceae</taxon>
        <taxon>Chlamydia/Chlamydophila group</taxon>
        <taxon>Chlamydia</taxon>
    </lineage>
</organism>
<reference evidence="1 2" key="1">
    <citation type="journal article" date="2021" name="Sci. Rep.">
        <title>Genetic and phenotypic analysis of the pathogenic potential of two novel Chlamydia gallinacea strains compared to Chlamydia psittaci.</title>
        <authorList>
            <person name="Heijne M."/>
            <person name="Jelocnik M."/>
            <person name="Umanets A."/>
            <person name="Brouwer M.S.M."/>
            <person name="Dinkla A."/>
            <person name="Harders F."/>
            <person name="van Keulen L.J.M."/>
            <person name="Roest H.J."/>
            <person name="Schaafsma F."/>
            <person name="Velkers F.C."/>
            <person name="van der Goot J.A."/>
            <person name="Pannekoek Y."/>
            <person name="Koets A.P."/>
        </authorList>
    </citation>
    <scope>NUCLEOTIDE SEQUENCE [LARGE SCALE GENOMIC DNA]</scope>
    <source>
        <strain evidence="1 2">NL_F725</strain>
    </source>
</reference>
<evidence type="ECO:0000313" key="2">
    <source>
        <dbReference type="Proteomes" id="UP000781104"/>
    </source>
</evidence>
<gene>
    <name evidence="1" type="ORF">JG731_01770</name>
</gene>
<name>A0ABS7ISQ0_9CHLA</name>
<comment type="caution">
    <text evidence="1">The sequence shown here is derived from an EMBL/GenBank/DDBJ whole genome shotgun (WGS) entry which is preliminary data.</text>
</comment>
<dbReference type="Proteomes" id="UP000781104">
    <property type="component" value="Unassembled WGS sequence"/>
</dbReference>
<protein>
    <submittedName>
        <fullName evidence="1">Uncharacterized protein</fullName>
    </submittedName>
</protein>
<evidence type="ECO:0000313" key="1">
    <source>
        <dbReference type="EMBL" id="MBX6680083.1"/>
    </source>
</evidence>
<proteinExistence type="predicted"/>
<keyword evidence="2" id="KW-1185">Reference proteome</keyword>